<keyword evidence="3" id="KW-1185">Reference proteome</keyword>
<evidence type="ECO:0000259" key="1">
    <source>
        <dbReference type="Pfam" id="PF08389"/>
    </source>
</evidence>
<accession>D8R2Q0</accession>
<dbReference type="OMA" id="LYPQHAN"/>
<sequence length="894" mass="97101">MELQMQLVQAVHVLNHDMLSCNRVAANQWLVQFQQTDAAWQVATGILTAEALNIHDFEVELFAAQILKRKIHSDIGTLLPDGRRALQNALLVSATKHSSGPSQLLTQICLALSALIFRSPEARSLIQQLFGRLYELQCQGSGSHAVLELLTVLPEEVTEEKTIVANVNSDHRRQFSDELLSHSSSVLKFLVHLTENEAHFYTVRIGCLLEIDQLAVPSHPLIAFAFACLQVRESFSVAIEVLAELINRHEVIPPAVVLQMIVVKDTLLLPALGTGNEVVVKGLCWLMAELGQSAPGLFARGTPDVLSLEEAMLGCTRFQSSNWEVAETSLPFWSALGDYLINLGFEKQSGLRAYIPLYISLLDALVLRVQVGPKSYNEDDIDGSTGLPDSLAQFRINLEETTTTVCRLLGPTQYVTQLLSQITLELPVLWQVIEAQFFLLYAASEAILDGPALDLSSLVNVFLAISEERPETIIFGLGAQCTIGGKGSAMASDPANLECLLWIGEGLHNFKLSPKEEEEVLCAIGRSLSMVTSSAVLNDALHRLLKPTYDPLKELLIADVENRLKFVSAESAMLLESSVRALHRLGTIFSQFPVLSSSSVIGEEVFVGILSQFWPLLEQMFSSAFMENNSLATAVCKCLSEATKTGGQCILPLLPNITKFSSENFVSFQTHVCFLKLANTLTEEHGHQKEYAPLFVEVAGVFSTADSVAALSSSYACDNEPDVAEAKSPDADLIFGQGVLATAELHVEAALNRATICCTVMHRGAALAAMSYISCLLEMALSSLTESVDCPLTAAVLKICTQCGESIVSGMLYALLGPSAMSRVYKATTILQQLAAICNSGSSRIGWSALQCWIVSAIQALPAEYLRHGEAERLSATWLEALRAAASEVDAGIT</sequence>
<evidence type="ECO:0000313" key="2">
    <source>
        <dbReference type="EMBL" id="EFJ33765.1"/>
    </source>
</evidence>
<evidence type="ECO:0000313" key="3">
    <source>
        <dbReference type="Proteomes" id="UP000001514"/>
    </source>
</evidence>
<dbReference type="InterPro" id="IPR058537">
    <property type="entry name" value="TPR_TNPO3_IPO13_4th"/>
</dbReference>
<organism evidence="3">
    <name type="scientific">Selaginella moellendorffii</name>
    <name type="common">Spikemoss</name>
    <dbReference type="NCBI Taxonomy" id="88036"/>
    <lineage>
        <taxon>Eukaryota</taxon>
        <taxon>Viridiplantae</taxon>
        <taxon>Streptophyta</taxon>
        <taxon>Embryophyta</taxon>
        <taxon>Tracheophyta</taxon>
        <taxon>Lycopodiopsida</taxon>
        <taxon>Selaginellales</taxon>
        <taxon>Selaginellaceae</taxon>
        <taxon>Selaginella</taxon>
    </lineage>
</organism>
<dbReference type="InterPro" id="IPR051345">
    <property type="entry name" value="Importin_beta-like_NTR"/>
</dbReference>
<gene>
    <name evidence="2" type="ORF">SELMODRAFT_406538</name>
</gene>
<dbReference type="PANTHER" id="PTHR12363">
    <property type="entry name" value="TRANSPORTIN 3 AND IMPORTIN 13"/>
    <property type="match status" value="1"/>
</dbReference>
<dbReference type="eggNOG" id="KOG2022">
    <property type="taxonomic scope" value="Eukaryota"/>
</dbReference>
<dbReference type="GO" id="GO:0005737">
    <property type="term" value="C:cytoplasm"/>
    <property type="evidence" value="ECO:0000318"/>
    <property type="project" value="GO_Central"/>
</dbReference>
<dbReference type="InterPro" id="IPR013598">
    <property type="entry name" value="Exportin-1/Importin-b-like"/>
</dbReference>
<dbReference type="AlphaFoldDB" id="D8R2Q0"/>
<dbReference type="Pfam" id="PF24139">
    <property type="entry name" value="TPR_TNPO3_IPO13_4th"/>
    <property type="match status" value="1"/>
</dbReference>
<dbReference type="KEGG" id="smo:SELMODRAFT_406538"/>
<protein>
    <recommendedName>
        <fullName evidence="1">Exportin-1/Importin-beta-like domain-containing protein</fullName>
    </recommendedName>
</protein>
<dbReference type="PANTHER" id="PTHR12363:SF44">
    <property type="entry name" value="ARM REPEAT SUPERFAMILY PROTEIN"/>
    <property type="match status" value="1"/>
</dbReference>
<dbReference type="EMBL" id="GL377570">
    <property type="protein sequence ID" value="EFJ33765.1"/>
    <property type="molecule type" value="Genomic_DNA"/>
</dbReference>
<dbReference type="Gene3D" id="1.25.10.10">
    <property type="entry name" value="Leucine-rich Repeat Variant"/>
    <property type="match status" value="2"/>
</dbReference>
<dbReference type="SUPFAM" id="SSF48371">
    <property type="entry name" value="ARM repeat"/>
    <property type="match status" value="1"/>
</dbReference>
<dbReference type="Proteomes" id="UP000001514">
    <property type="component" value="Unassembled WGS sequence"/>
</dbReference>
<name>D8R2Q0_SELML</name>
<dbReference type="Gramene" id="EFJ33765">
    <property type="protein sequence ID" value="EFJ33765"/>
    <property type="gene ID" value="SELMODRAFT_406538"/>
</dbReference>
<dbReference type="STRING" id="88036.D8R2Q0"/>
<feature type="domain" description="Exportin-1/Importin-beta-like" evidence="1">
    <location>
        <begin position="102"/>
        <end position="242"/>
    </location>
</feature>
<dbReference type="GO" id="GO:0006606">
    <property type="term" value="P:protein import into nucleus"/>
    <property type="evidence" value="ECO:0000318"/>
    <property type="project" value="GO_Central"/>
</dbReference>
<dbReference type="InterPro" id="IPR011989">
    <property type="entry name" value="ARM-like"/>
</dbReference>
<reference evidence="2 3" key="1">
    <citation type="journal article" date="2011" name="Science">
        <title>The Selaginella genome identifies genetic changes associated with the evolution of vascular plants.</title>
        <authorList>
            <person name="Banks J.A."/>
            <person name="Nishiyama T."/>
            <person name="Hasebe M."/>
            <person name="Bowman J.L."/>
            <person name="Gribskov M."/>
            <person name="dePamphilis C."/>
            <person name="Albert V.A."/>
            <person name="Aono N."/>
            <person name="Aoyama T."/>
            <person name="Ambrose B.A."/>
            <person name="Ashton N.W."/>
            <person name="Axtell M.J."/>
            <person name="Barker E."/>
            <person name="Barker M.S."/>
            <person name="Bennetzen J.L."/>
            <person name="Bonawitz N.D."/>
            <person name="Chapple C."/>
            <person name="Cheng C."/>
            <person name="Correa L.G."/>
            <person name="Dacre M."/>
            <person name="DeBarry J."/>
            <person name="Dreyer I."/>
            <person name="Elias M."/>
            <person name="Engstrom E.M."/>
            <person name="Estelle M."/>
            <person name="Feng L."/>
            <person name="Finet C."/>
            <person name="Floyd S.K."/>
            <person name="Frommer W.B."/>
            <person name="Fujita T."/>
            <person name="Gramzow L."/>
            <person name="Gutensohn M."/>
            <person name="Harholt J."/>
            <person name="Hattori M."/>
            <person name="Heyl A."/>
            <person name="Hirai T."/>
            <person name="Hiwatashi Y."/>
            <person name="Ishikawa M."/>
            <person name="Iwata M."/>
            <person name="Karol K.G."/>
            <person name="Koehler B."/>
            <person name="Kolukisaoglu U."/>
            <person name="Kubo M."/>
            <person name="Kurata T."/>
            <person name="Lalonde S."/>
            <person name="Li K."/>
            <person name="Li Y."/>
            <person name="Litt A."/>
            <person name="Lyons E."/>
            <person name="Manning G."/>
            <person name="Maruyama T."/>
            <person name="Michael T.P."/>
            <person name="Mikami K."/>
            <person name="Miyazaki S."/>
            <person name="Morinaga S."/>
            <person name="Murata T."/>
            <person name="Mueller-Roeber B."/>
            <person name="Nelson D.R."/>
            <person name="Obara M."/>
            <person name="Oguri Y."/>
            <person name="Olmstead R.G."/>
            <person name="Onodera N."/>
            <person name="Petersen B.L."/>
            <person name="Pils B."/>
            <person name="Prigge M."/>
            <person name="Rensing S.A."/>
            <person name="Riano-Pachon D.M."/>
            <person name="Roberts A.W."/>
            <person name="Sato Y."/>
            <person name="Scheller H.V."/>
            <person name="Schulz B."/>
            <person name="Schulz C."/>
            <person name="Shakirov E.V."/>
            <person name="Shibagaki N."/>
            <person name="Shinohara N."/>
            <person name="Shippen D.E."/>
            <person name="Soerensen I."/>
            <person name="Sotooka R."/>
            <person name="Sugimoto N."/>
            <person name="Sugita M."/>
            <person name="Sumikawa N."/>
            <person name="Tanurdzic M."/>
            <person name="Theissen G."/>
            <person name="Ulvskov P."/>
            <person name="Wakazuki S."/>
            <person name="Weng J.K."/>
            <person name="Willats W.W."/>
            <person name="Wipf D."/>
            <person name="Wolf P.G."/>
            <person name="Yang L."/>
            <person name="Zimmer A.D."/>
            <person name="Zhu Q."/>
            <person name="Mitros T."/>
            <person name="Hellsten U."/>
            <person name="Loque D."/>
            <person name="Otillar R."/>
            <person name="Salamov A."/>
            <person name="Schmutz J."/>
            <person name="Shapiro H."/>
            <person name="Lindquist E."/>
            <person name="Lucas S."/>
            <person name="Rokhsar D."/>
            <person name="Grigoriev I.V."/>
        </authorList>
    </citation>
    <scope>NUCLEOTIDE SEQUENCE [LARGE SCALE GENOMIC DNA]</scope>
</reference>
<dbReference type="InterPro" id="IPR016024">
    <property type="entry name" value="ARM-type_fold"/>
</dbReference>
<dbReference type="Pfam" id="PF08389">
    <property type="entry name" value="Xpo1"/>
    <property type="match status" value="1"/>
</dbReference>
<dbReference type="HOGENOM" id="CLU_005996_4_0_1"/>
<dbReference type="FunCoup" id="D8R2Q0">
    <property type="interactions" value="1351"/>
</dbReference>
<proteinExistence type="predicted"/>
<dbReference type="InParanoid" id="D8R2Q0"/>